<evidence type="ECO:0000256" key="2">
    <source>
        <dbReference type="ARBA" id="ARBA00019230"/>
    </source>
</evidence>
<dbReference type="InterPro" id="IPR026073">
    <property type="entry name" value="GGNBP2"/>
</dbReference>
<sequence length="613" mass="69485">MARLVAVCRDGEEDFPFLARQIPLYIDDTLTMVMEFIDSVMNLDTHQINSSQMKQFVEHHSMLKQQDLNIAMMVTSREVFSALSQLVPCVGCRRSVERLFSQLVESGNPALEPLTVKPTGVLSVTKTCMADAKTLYTLFYIHGSKLNDMINAIPKSKKNKRCQLHSLETHKPKPLGGSWMDVWELMSQECRDEVVLIDSTCLQETLETYLRKHRFCTDCKNKVLRAYNILIGELDCTKEKGYCAALYEGLRCCPQEHHVHVCCETDFMAHLLGRAEPEFSGGYERRERHAKTIDIAQEEVLTCLGIHLYERLHRIWQKLRAEEQTWQMLFCLGIDALRKSFETAVEKVQGISRLEQLCEELSEEERAKELKQEKKRQKKKNRRKNKCGFDTSEQEAEDFPNAVKSVENGGCKACGSREEEEEGHVSCVEVVVTSNESTTSCSCPDSTVPILGSPKVKKGLSPHSNGSDCGYSSSMEGSEPGSQEGCDVACAEGICNHHEAGDYLCGHQCAEDKEEDCMDSCVECWASSEENTKGKKKNKRRKNNGLLSYHQDDSEVTSDEENCLTQDEIQSFVDNNKSFYNNRDQYRQRLKDKFTKYCHGGADWFAAATTSVN</sequence>
<dbReference type="GO" id="GO:0005737">
    <property type="term" value="C:cytoplasm"/>
    <property type="evidence" value="ECO:0007669"/>
    <property type="project" value="TreeGrafter"/>
</dbReference>
<evidence type="ECO:0000256" key="4">
    <source>
        <dbReference type="SAM" id="MobiDB-lite"/>
    </source>
</evidence>
<feature type="compositionally biased region" description="Polar residues" evidence="4">
    <location>
        <begin position="462"/>
        <end position="476"/>
    </location>
</feature>
<proteinExistence type="predicted"/>
<reference evidence="5" key="2">
    <citation type="submission" date="2025-09" db="UniProtKB">
        <authorList>
            <consortium name="Ensembl"/>
        </authorList>
    </citation>
    <scope>IDENTIFICATION</scope>
</reference>
<protein>
    <recommendedName>
        <fullName evidence="2">Gametogenetin-binding protein 2</fullName>
    </recommendedName>
    <alternativeName>
        <fullName evidence="3">Protein ZNF403</fullName>
    </alternativeName>
</protein>
<accession>A0A8C8F8L1</accession>
<dbReference type="PANTHER" id="PTHR13601:SF2">
    <property type="entry name" value="GAMETOGENETIN-BINDING PROTEIN 2"/>
    <property type="match status" value="1"/>
</dbReference>
<evidence type="ECO:0000256" key="3">
    <source>
        <dbReference type="ARBA" id="ARBA00031743"/>
    </source>
</evidence>
<dbReference type="Proteomes" id="UP000694402">
    <property type="component" value="Unassembled WGS sequence"/>
</dbReference>
<keyword evidence="6" id="KW-1185">Reference proteome</keyword>
<dbReference type="GeneTree" id="ENSGT00390000009552"/>
<organism evidence="5 6">
    <name type="scientific">Oncorhynchus tshawytscha</name>
    <name type="common">Chinook salmon</name>
    <name type="synonym">Salmo tshawytscha</name>
    <dbReference type="NCBI Taxonomy" id="74940"/>
    <lineage>
        <taxon>Eukaryota</taxon>
        <taxon>Metazoa</taxon>
        <taxon>Chordata</taxon>
        <taxon>Craniata</taxon>
        <taxon>Vertebrata</taxon>
        <taxon>Euteleostomi</taxon>
        <taxon>Actinopterygii</taxon>
        <taxon>Neopterygii</taxon>
        <taxon>Teleostei</taxon>
        <taxon>Protacanthopterygii</taxon>
        <taxon>Salmoniformes</taxon>
        <taxon>Salmonidae</taxon>
        <taxon>Salmoninae</taxon>
        <taxon>Oncorhynchus</taxon>
    </lineage>
</organism>
<feature type="region of interest" description="Disordered" evidence="4">
    <location>
        <begin position="454"/>
        <end position="476"/>
    </location>
</feature>
<dbReference type="PANTHER" id="PTHR13601">
    <property type="entry name" value="GAMETOGENETIN-BINDING PROTEIN 2"/>
    <property type="match status" value="1"/>
</dbReference>
<dbReference type="Ensembl" id="ENSOTST00005033900.2">
    <property type="protein sequence ID" value="ENSOTSP00005031303.2"/>
    <property type="gene ID" value="ENSOTSG00005014725.2"/>
</dbReference>
<feature type="compositionally biased region" description="Basic residues" evidence="4">
    <location>
        <begin position="373"/>
        <end position="386"/>
    </location>
</feature>
<dbReference type="AlphaFoldDB" id="A0A8C8F8L1"/>
<dbReference type="GO" id="GO:0005634">
    <property type="term" value="C:nucleus"/>
    <property type="evidence" value="ECO:0007669"/>
    <property type="project" value="TreeGrafter"/>
</dbReference>
<evidence type="ECO:0000313" key="6">
    <source>
        <dbReference type="Proteomes" id="UP000694402"/>
    </source>
</evidence>
<name>A0A8C8F8L1_ONCTS</name>
<reference evidence="5" key="1">
    <citation type="submission" date="2025-08" db="UniProtKB">
        <authorList>
            <consortium name="Ensembl"/>
        </authorList>
    </citation>
    <scope>IDENTIFICATION</scope>
</reference>
<evidence type="ECO:0000256" key="1">
    <source>
        <dbReference type="ARBA" id="ARBA00003056"/>
    </source>
</evidence>
<comment type="function">
    <text evidence="1">May be involved in spermatogenesis.</text>
</comment>
<evidence type="ECO:0000313" key="5">
    <source>
        <dbReference type="Ensembl" id="ENSOTSP00005031303.2"/>
    </source>
</evidence>
<feature type="region of interest" description="Disordered" evidence="4">
    <location>
        <begin position="368"/>
        <end position="391"/>
    </location>
</feature>
<gene>
    <name evidence="5" type="primary">GGNBP2</name>
</gene>